<dbReference type="SUPFAM" id="SSF49899">
    <property type="entry name" value="Concanavalin A-like lectins/glucanases"/>
    <property type="match status" value="1"/>
</dbReference>
<dbReference type="GeneID" id="68118340"/>
<evidence type="ECO:0000313" key="3">
    <source>
        <dbReference type="EMBL" id="KAF0983147.1"/>
    </source>
</evidence>
<evidence type="ECO:0000259" key="2">
    <source>
        <dbReference type="PROSITE" id="PS50188"/>
    </source>
</evidence>
<dbReference type="OrthoDB" id="25503at2759"/>
<evidence type="ECO:0000256" key="1">
    <source>
        <dbReference type="SAM" id="MobiDB-lite"/>
    </source>
</evidence>
<dbReference type="PROSITE" id="PS50188">
    <property type="entry name" value="B302_SPRY"/>
    <property type="match status" value="1"/>
</dbReference>
<evidence type="ECO:0000313" key="4">
    <source>
        <dbReference type="Proteomes" id="UP000444721"/>
    </source>
</evidence>
<dbReference type="VEuPathDB" id="AmoebaDB:FDP41_011125"/>
<dbReference type="Pfam" id="PF00622">
    <property type="entry name" value="SPRY"/>
    <property type="match status" value="1"/>
</dbReference>
<reference evidence="3 4" key="1">
    <citation type="journal article" date="2019" name="Sci. Rep.">
        <title>Nanopore sequencing improves the draft genome of the human pathogenic amoeba Naegleria fowleri.</title>
        <authorList>
            <person name="Liechti N."/>
            <person name="Schurch N."/>
            <person name="Bruggmann R."/>
            <person name="Wittwer M."/>
        </authorList>
    </citation>
    <scope>NUCLEOTIDE SEQUENCE [LARGE SCALE GENOMIC DNA]</scope>
    <source>
        <strain evidence="3 4">ATCC 30894</strain>
    </source>
</reference>
<dbReference type="VEuPathDB" id="AmoebaDB:NF0123870"/>
<dbReference type="Proteomes" id="UP000444721">
    <property type="component" value="Unassembled WGS sequence"/>
</dbReference>
<dbReference type="Gene3D" id="2.60.120.920">
    <property type="match status" value="1"/>
</dbReference>
<dbReference type="InterPro" id="IPR043136">
    <property type="entry name" value="B30.2/SPRY_sf"/>
</dbReference>
<dbReference type="InterPro" id="IPR044736">
    <property type="entry name" value="Gid1/RanBPM/SPLA_SPRY"/>
</dbReference>
<keyword evidence="4" id="KW-1185">Reference proteome</keyword>
<dbReference type="InterPro" id="IPR050618">
    <property type="entry name" value="Ubq-SigPath_Reg"/>
</dbReference>
<feature type="compositionally biased region" description="Low complexity" evidence="1">
    <location>
        <begin position="72"/>
        <end position="89"/>
    </location>
</feature>
<gene>
    <name evidence="3" type="ORF">FDP41_011125</name>
</gene>
<dbReference type="CDD" id="cd12885">
    <property type="entry name" value="SPRY_RanBP_like"/>
    <property type="match status" value="1"/>
</dbReference>
<organism evidence="3 4">
    <name type="scientific">Naegleria fowleri</name>
    <name type="common">Brain eating amoeba</name>
    <dbReference type="NCBI Taxonomy" id="5763"/>
    <lineage>
        <taxon>Eukaryota</taxon>
        <taxon>Discoba</taxon>
        <taxon>Heterolobosea</taxon>
        <taxon>Tetramitia</taxon>
        <taxon>Eutetramitia</taxon>
        <taxon>Vahlkampfiidae</taxon>
        <taxon>Naegleria</taxon>
    </lineage>
</organism>
<dbReference type="EMBL" id="VFQX01000007">
    <property type="protein sequence ID" value="KAF0983147.1"/>
    <property type="molecule type" value="Genomic_DNA"/>
</dbReference>
<feature type="region of interest" description="Disordered" evidence="1">
    <location>
        <begin position="1"/>
        <end position="40"/>
    </location>
</feature>
<feature type="compositionally biased region" description="Low complexity" evidence="1">
    <location>
        <begin position="15"/>
        <end position="40"/>
    </location>
</feature>
<feature type="domain" description="B30.2/SPRY" evidence="2">
    <location>
        <begin position="178"/>
        <end position="400"/>
    </location>
</feature>
<dbReference type="InterPro" id="IPR001870">
    <property type="entry name" value="B30.2/SPRY"/>
</dbReference>
<sequence>MAAPSRSGHFTITFSSSSSTTTNNDPSSSSSQAPPSSNTTTTAARVLNVLTTFFNTAAATTTNTTLSSNQSVPAVTHPNHHNNNANTTVSSSNVIMMTTMTTPPTISTNTNTNTNTTRRASLHLSLSALQEDPAAITNHPLVLPSPSHFKRFFLNERSSSHPFHGKNSKRGGFFHCYDVKTLISSSNNFSLDNSLRLHSQKHSLLIHRSQLPQDNNGGARAAGTPPPAQWSPTDLPCMQFNHPSKISHLKSIHTNSQYTYFEVKISEKMFSGNSTMAPEIGIGFAPAGFKGMVGWSKDTIAFHMDNGRVYDERDSTNRIADRVFLSNVSKGDVIGCLLNHRSGEFLVVRNGQELHNLKYGTVFVHDKFKRNHQDPVKYLPTISCSDINLEAEVNLGLDLVQFPFVYPRVIHCKEREKMFAMVKNHDQRQHSPSLSHGESCCRFSDIEIWTVSE</sequence>
<dbReference type="InterPro" id="IPR003877">
    <property type="entry name" value="SPRY_dom"/>
</dbReference>
<dbReference type="PANTHER" id="PTHR12864">
    <property type="entry name" value="RAN BINDING PROTEIN 9-RELATED"/>
    <property type="match status" value="1"/>
</dbReference>
<feature type="region of interest" description="Disordered" evidence="1">
    <location>
        <begin position="64"/>
        <end position="89"/>
    </location>
</feature>
<feature type="region of interest" description="Disordered" evidence="1">
    <location>
        <begin position="211"/>
        <end position="231"/>
    </location>
</feature>
<dbReference type="InterPro" id="IPR013320">
    <property type="entry name" value="ConA-like_dom_sf"/>
</dbReference>
<proteinExistence type="predicted"/>
<dbReference type="AlphaFoldDB" id="A0A6A5C106"/>
<dbReference type="RefSeq" id="XP_044567860.1">
    <property type="nucleotide sequence ID" value="XM_044701500.1"/>
</dbReference>
<protein>
    <recommendedName>
        <fullName evidence="2">B30.2/SPRY domain-containing protein</fullName>
    </recommendedName>
</protein>
<name>A0A6A5C106_NAEFO</name>
<dbReference type="VEuPathDB" id="AmoebaDB:NfTy_017190"/>
<accession>A0A6A5C106</accession>
<comment type="caution">
    <text evidence="3">The sequence shown here is derived from an EMBL/GenBank/DDBJ whole genome shotgun (WGS) entry which is preliminary data.</text>
</comment>